<dbReference type="KEGG" id="vde:111248962"/>
<organism evidence="3 4">
    <name type="scientific">Varroa destructor</name>
    <name type="common">Honeybee mite</name>
    <dbReference type="NCBI Taxonomy" id="109461"/>
    <lineage>
        <taxon>Eukaryota</taxon>
        <taxon>Metazoa</taxon>
        <taxon>Ecdysozoa</taxon>
        <taxon>Arthropoda</taxon>
        <taxon>Chelicerata</taxon>
        <taxon>Arachnida</taxon>
        <taxon>Acari</taxon>
        <taxon>Parasitiformes</taxon>
        <taxon>Mesostigmata</taxon>
        <taxon>Gamasina</taxon>
        <taxon>Dermanyssoidea</taxon>
        <taxon>Varroidae</taxon>
        <taxon>Varroa</taxon>
    </lineage>
</organism>
<feature type="compositionally biased region" description="Basic residues" evidence="1">
    <location>
        <begin position="152"/>
        <end position="162"/>
    </location>
</feature>
<dbReference type="RefSeq" id="XP_022657871.1">
    <property type="nucleotide sequence ID" value="XM_022802136.1"/>
</dbReference>
<evidence type="ECO:0000256" key="1">
    <source>
        <dbReference type="SAM" id="MobiDB-lite"/>
    </source>
</evidence>
<sequence length="207" mass="22841">MKDVSEPYEDEESESDSKSDTNSDSDTASESKFQPVEDRVNDRLIIRLAEVPGTLPPNVDTIPKLEPLSTSSVGPSRISKIDFEIPQPEKCPEIVLFPSDPKADRIVIEVDDTPVVSDDSSGISDLQPIYITEGLTLTVPNKQKTSVTTHIPRQRPSPKMKKGSTNVQRSRKKIYISIAVIVVVIIAIMLFLLIRNKLMAKSLTTPG</sequence>
<keyword evidence="4" id="KW-1185">Reference proteome</keyword>
<evidence type="ECO:0000313" key="4">
    <source>
        <dbReference type="Proteomes" id="UP000594260"/>
    </source>
</evidence>
<keyword evidence="2" id="KW-1133">Transmembrane helix</keyword>
<reference evidence="3" key="1">
    <citation type="submission" date="2021-01" db="UniProtKB">
        <authorList>
            <consortium name="EnsemblMetazoa"/>
        </authorList>
    </citation>
    <scope>IDENTIFICATION</scope>
</reference>
<evidence type="ECO:0000313" key="3">
    <source>
        <dbReference type="EnsemblMetazoa" id="XP_022657871"/>
    </source>
</evidence>
<dbReference type="GeneID" id="111248962"/>
<feature type="region of interest" description="Disordered" evidence="1">
    <location>
        <begin position="1"/>
        <end position="36"/>
    </location>
</feature>
<feature type="compositionally biased region" description="Acidic residues" evidence="1">
    <location>
        <begin position="1"/>
        <end position="14"/>
    </location>
</feature>
<keyword evidence="2" id="KW-0812">Transmembrane</keyword>
<evidence type="ECO:0000256" key="2">
    <source>
        <dbReference type="SAM" id="Phobius"/>
    </source>
</evidence>
<dbReference type="AlphaFoldDB" id="A0A7M7JVU2"/>
<protein>
    <submittedName>
        <fullName evidence="3">Uncharacterized protein</fullName>
    </submittedName>
</protein>
<name>A0A7M7JVU2_VARDE</name>
<keyword evidence="2" id="KW-0472">Membrane</keyword>
<dbReference type="EnsemblMetazoa" id="XM_022802136">
    <property type="protein sequence ID" value="XP_022657871"/>
    <property type="gene ID" value="LOC111248962"/>
</dbReference>
<proteinExistence type="predicted"/>
<dbReference type="Proteomes" id="UP000594260">
    <property type="component" value="Unplaced"/>
</dbReference>
<accession>A0A7M7JVU2</accession>
<feature type="region of interest" description="Disordered" evidence="1">
    <location>
        <begin position="143"/>
        <end position="166"/>
    </location>
</feature>
<feature type="compositionally biased region" description="Low complexity" evidence="1">
    <location>
        <begin position="22"/>
        <end position="31"/>
    </location>
</feature>
<feature type="transmembrane region" description="Helical" evidence="2">
    <location>
        <begin position="174"/>
        <end position="194"/>
    </location>
</feature>
<dbReference type="InParanoid" id="A0A7M7JVU2"/>